<organism evidence="11 12">
    <name type="scientific">Methanolapillus ohkumae</name>
    <dbReference type="NCBI Taxonomy" id="3028298"/>
    <lineage>
        <taxon>Archaea</taxon>
        <taxon>Methanobacteriati</taxon>
        <taxon>Methanobacteriota</taxon>
        <taxon>Stenosarchaea group</taxon>
        <taxon>Methanomicrobia</taxon>
        <taxon>Methanosarcinales</taxon>
        <taxon>Methanosarcinaceae</taxon>
        <taxon>Methanolapillus</taxon>
    </lineage>
</organism>
<keyword evidence="6" id="KW-0862">Zinc</keyword>
<evidence type="ECO:0000259" key="9">
    <source>
        <dbReference type="PROSITE" id="PS51160"/>
    </source>
</evidence>
<feature type="domain" description="YrdC-like" evidence="10">
    <location>
        <begin position="264"/>
        <end position="453"/>
    </location>
</feature>
<feature type="active site" evidence="8">
    <location>
        <position position="41"/>
    </location>
</feature>
<dbReference type="InterPro" id="IPR011125">
    <property type="entry name" value="Znf_HypF"/>
</dbReference>
<dbReference type="Gene3D" id="3.30.420.360">
    <property type="match status" value="1"/>
</dbReference>
<evidence type="ECO:0000256" key="3">
    <source>
        <dbReference type="ARBA" id="ARBA00022598"/>
    </source>
</evidence>
<name>A0AA96V5M8_9EURY</name>
<evidence type="ECO:0000313" key="12">
    <source>
        <dbReference type="Proteomes" id="UP001304970"/>
    </source>
</evidence>
<evidence type="ECO:0000256" key="8">
    <source>
        <dbReference type="PROSITE-ProRule" id="PRU00520"/>
    </source>
</evidence>
<dbReference type="InterPro" id="IPR017968">
    <property type="entry name" value="Acylphosphatase_CS"/>
</dbReference>
<dbReference type="EC" id="3.6.1.7" evidence="8"/>
<dbReference type="NCBIfam" id="TIGR00143">
    <property type="entry name" value="hypF"/>
    <property type="match status" value="1"/>
</dbReference>
<dbReference type="AlphaFoldDB" id="A0AA96V5M8"/>
<dbReference type="GO" id="GO:0051604">
    <property type="term" value="P:protein maturation"/>
    <property type="evidence" value="ECO:0007669"/>
    <property type="project" value="TreeGrafter"/>
</dbReference>
<evidence type="ECO:0000256" key="1">
    <source>
        <dbReference type="ARBA" id="ARBA00004711"/>
    </source>
</evidence>
<dbReference type="InterPro" id="IPR055128">
    <property type="entry name" value="HypF_C_2"/>
</dbReference>
<evidence type="ECO:0000256" key="6">
    <source>
        <dbReference type="ARBA" id="ARBA00022833"/>
    </source>
</evidence>
<dbReference type="Pfam" id="PF00708">
    <property type="entry name" value="Acylphosphatase"/>
    <property type="match status" value="1"/>
</dbReference>
<dbReference type="EMBL" id="CP131061">
    <property type="protein sequence ID" value="WNY27099.1"/>
    <property type="molecule type" value="Genomic_DNA"/>
</dbReference>
<dbReference type="PROSITE" id="PS51163">
    <property type="entry name" value="YRDC"/>
    <property type="match status" value="1"/>
</dbReference>
<dbReference type="PROSITE" id="PS00150">
    <property type="entry name" value="ACYLPHOSPHATASE_1"/>
    <property type="match status" value="1"/>
</dbReference>
<dbReference type="SUPFAM" id="SSF55821">
    <property type="entry name" value="YrdC/RibB"/>
    <property type="match status" value="1"/>
</dbReference>
<comment type="similarity">
    <text evidence="2">Belongs to the carbamoyltransferase HypF family.</text>
</comment>
<keyword evidence="3 11" id="KW-0436">Ligase</keyword>
<protein>
    <recommendedName>
        <fullName evidence="8">acylphosphatase</fullName>
        <ecNumber evidence="8">3.6.1.7</ecNumber>
    </recommendedName>
</protein>
<dbReference type="Proteomes" id="UP001304970">
    <property type="component" value="Chromosome"/>
</dbReference>
<comment type="pathway">
    <text evidence="1">Protein modification; [NiFe] hydrogenase maturation.</text>
</comment>
<reference evidence="11 12" key="1">
    <citation type="submission" date="2023-07" db="EMBL/GenBank/DDBJ databases">
        <title>Closed genome sequence of Methanosarcinaceae archaeon Am2.</title>
        <authorList>
            <person name="Poehlein A."/>
            <person name="Protasov E."/>
            <person name="Platt K."/>
            <person name="Reeh H."/>
            <person name="Daniel R."/>
            <person name="Brune A."/>
        </authorList>
    </citation>
    <scope>NUCLEOTIDE SEQUENCE [LARGE SCALE GENOMIC DNA]</scope>
    <source>
        <strain evidence="11 12">Am2</strain>
    </source>
</reference>
<feature type="active site" evidence="8">
    <location>
        <position position="23"/>
    </location>
</feature>
<dbReference type="GeneID" id="89228306"/>
<dbReference type="GO" id="GO:0016743">
    <property type="term" value="F:carboxyl- or carbamoyltransferase activity"/>
    <property type="evidence" value="ECO:0007669"/>
    <property type="project" value="InterPro"/>
</dbReference>
<evidence type="ECO:0000313" key="11">
    <source>
        <dbReference type="EMBL" id="WNY27099.1"/>
    </source>
</evidence>
<dbReference type="Gene3D" id="3.30.70.100">
    <property type="match status" value="1"/>
</dbReference>
<dbReference type="GO" id="GO:0008270">
    <property type="term" value="F:zinc ion binding"/>
    <property type="evidence" value="ECO:0007669"/>
    <property type="project" value="UniProtKB-KW"/>
</dbReference>
<accession>A0AA96V5M8</accession>
<dbReference type="GO" id="GO:0003998">
    <property type="term" value="F:acylphosphatase activity"/>
    <property type="evidence" value="ECO:0007669"/>
    <property type="project" value="UniProtKB-EC"/>
</dbReference>
<dbReference type="Gene3D" id="3.30.110.120">
    <property type="match status" value="1"/>
</dbReference>
<evidence type="ECO:0000259" key="10">
    <source>
        <dbReference type="PROSITE" id="PS51163"/>
    </source>
</evidence>
<gene>
    <name evidence="11" type="primary">hypF</name>
    <name evidence="11" type="ORF">MsAm2_08870</name>
</gene>
<dbReference type="InterPro" id="IPR017945">
    <property type="entry name" value="DHBP_synth_RibB-like_a/b_dom"/>
</dbReference>
<dbReference type="GO" id="GO:0003725">
    <property type="term" value="F:double-stranded RNA binding"/>
    <property type="evidence" value="ECO:0007669"/>
    <property type="project" value="InterPro"/>
</dbReference>
<dbReference type="GO" id="GO:0016874">
    <property type="term" value="F:ligase activity"/>
    <property type="evidence" value="ECO:0007669"/>
    <property type="project" value="UniProtKB-KW"/>
</dbReference>
<evidence type="ECO:0000256" key="4">
    <source>
        <dbReference type="ARBA" id="ARBA00022723"/>
    </source>
</evidence>
<dbReference type="InterPro" id="IPR036046">
    <property type="entry name" value="Acylphosphatase-like_dom_sf"/>
</dbReference>
<proteinExistence type="inferred from homology"/>
<comment type="catalytic activity">
    <reaction evidence="8">
        <text>an acyl phosphate + H2O = a carboxylate + phosphate + H(+)</text>
        <dbReference type="Rhea" id="RHEA:14965"/>
        <dbReference type="ChEBI" id="CHEBI:15377"/>
        <dbReference type="ChEBI" id="CHEBI:15378"/>
        <dbReference type="ChEBI" id="CHEBI:29067"/>
        <dbReference type="ChEBI" id="CHEBI:43474"/>
        <dbReference type="ChEBI" id="CHEBI:59918"/>
        <dbReference type="EC" id="3.6.1.7"/>
    </reaction>
</comment>
<dbReference type="SUPFAM" id="SSF54975">
    <property type="entry name" value="Acylphosphatase/BLUF domain-like"/>
    <property type="match status" value="1"/>
</dbReference>
<dbReference type="InterPro" id="IPR051060">
    <property type="entry name" value="Carbamoyltrans_HypF-like"/>
</dbReference>
<dbReference type="InterPro" id="IPR004421">
    <property type="entry name" value="Carbamoyltransferase_HypF"/>
</dbReference>
<feature type="domain" description="Acylphosphatase-like" evidence="9">
    <location>
        <begin position="8"/>
        <end position="93"/>
    </location>
</feature>
<evidence type="ECO:0000256" key="7">
    <source>
        <dbReference type="ARBA" id="ARBA00048220"/>
    </source>
</evidence>
<dbReference type="Pfam" id="PF01300">
    <property type="entry name" value="Sua5_yciO_yrdC"/>
    <property type="match status" value="1"/>
</dbReference>
<dbReference type="RefSeq" id="WP_338097079.1">
    <property type="nucleotide sequence ID" value="NZ_CP131061.1"/>
</dbReference>
<dbReference type="Pfam" id="PF17788">
    <property type="entry name" value="HypF_C"/>
    <property type="match status" value="1"/>
</dbReference>
<evidence type="ECO:0000256" key="5">
    <source>
        <dbReference type="ARBA" id="ARBA00022771"/>
    </source>
</evidence>
<dbReference type="InterPro" id="IPR041440">
    <property type="entry name" value="HypF_C"/>
</dbReference>
<dbReference type="InterPro" id="IPR006070">
    <property type="entry name" value="Sua5-like_dom"/>
</dbReference>
<dbReference type="PROSITE" id="PS51160">
    <property type="entry name" value="ACYLPHOSPHATASE_3"/>
    <property type="match status" value="1"/>
</dbReference>
<evidence type="ECO:0000256" key="2">
    <source>
        <dbReference type="ARBA" id="ARBA00008097"/>
    </source>
</evidence>
<dbReference type="Gene3D" id="3.30.420.40">
    <property type="match status" value="1"/>
</dbReference>
<keyword evidence="12" id="KW-1185">Reference proteome</keyword>
<dbReference type="Pfam" id="PF22521">
    <property type="entry name" value="HypF_C_2"/>
    <property type="match status" value="1"/>
</dbReference>
<dbReference type="InterPro" id="IPR001792">
    <property type="entry name" value="Acylphosphatase-like_dom"/>
</dbReference>
<keyword evidence="8" id="KW-0378">Hydrolase</keyword>
<sequence length="873" mass="95539">MTRTDFIAKKIRIKGVVQGVGFRPFVYRIALSYGIFGHVINLGNLVEIAAAGNAFDFESFVTDLITLNPPLSRIDGLEISDIVPESEEFEILFQKFKNSSLPSSSVSCPLNSSHPTHSTNSSHPTSVCLAVSNEFFILESQIGADSGASGAGNSIIPPDTAICSDCLSEIHDKSNRRYMYPFTVCTNCGPRYTTVRGLPYDRKNTSMDDFPLCDFCLAEYTNVADRRYHAQPVCCPDCGPRHSFQKSSGSKNPVNPLPPQSFGNDALKDAAKAIDNGFIVALKGYGGFHLVCDAFSEDAVSALRCRLNRPSQPFAVMVRNEATAQKIASLKSGGADALALLQNIRRPIVVLDKSDSYPLAPSVAPRLHNIGIMLAYSGTHHVLFESLKTDCIVMTSANLPGLPMVIDNDEAVLELSHVCDYFLFHNRTIENRTDDTVIRFVNQNPIFLRRSRGFVPERIRLPFSSGIETAAVGAEMNNSISFAKDGNLYLSQYIGNTKHLKTAKYHAEAYETLRRLTGISPQKIACDLHPGFNTTKFAEEIAEEIVQKSESVQKYESIPKSEFDIDSLVRIQHHHAHICSVMADNMLPLESEILGIAIDGVGYGDDQTVWGGEILRCGYVSYTRLASLLPQPMPGGDLASYYPSRMVFGMLFPYVRQGLISKEELFALDLYFKHGDAEKKAVLSQLENNFNLFLSTGSGRVLDAISTLLGLCRERTYDGEPSMILESAAACGLLESPDLTRFVPEFKTVDGKDVFDTSALLYAVYREMTAPPSAQTLSFSVNELAAMAVHSFSVGIARLALDASQKTGISTVGISGGVANNDYIVSVISSTLKERGIHVLTHKNLPPGDGCISHGQTASMTARLLMLEKEKNE</sequence>
<dbReference type="PANTHER" id="PTHR42959:SF1">
    <property type="entry name" value="CARBAMOYLTRANSFERASE HYPF"/>
    <property type="match status" value="1"/>
</dbReference>
<keyword evidence="5" id="KW-0863">Zinc-finger</keyword>
<comment type="catalytic activity">
    <reaction evidence="7">
        <text>C-terminal L-cysteinyl-[HypE protein] + carbamoyl phosphate + ATP + H2O = C-terminal S-carboxamide-L-cysteinyl-[HypE protein] + AMP + phosphate + diphosphate + H(+)</text>
        <dbReference type="Rhea" id="RHEA:55636"/>
        <dbReference type="Rhea" id="RHEA-COMP:14247"/>
        <dbReference type="Rhea" id="RHEA-COMP:14392"/>
        <dbReference type="ChEBI" id="CHEBI:15377"/>
        <dbReference type="ChEBI" id="CHEBI:15378"/>
        <dbReference type="ChEBI" id="CHEBI:30616"/>
        <dbReference type="ChEBI" id="CHEBI:33019"/>
        <dbReference type="ChEBI" id="CHEBI:43474"/>
        <dbReference type="ChEBI" id="CHEBI:58228"/>
        <dbReference type="ChEBI" id="CHEBI:76913"/>
        <dbReference type="ChEBI" id="CHEBI:139126"/>
        <dbReference type="ChEBI" id="CHEBI:456215"/>
    </reaction>
</comment>
<keyword evidence="4" id="KW-0479">Metal-binding</keyword>
<dbReference type="Gene3D" id="3.90.870.50">
    <property type="match status" value="1"/>
</dbReference>
<dbReference type="PANTHER" id="PTHR42959">
    <property type="entry name" value="CARBAMOYLTRANSFERASE"/>
    <property type="match status" value="1"/>
</dbReference>
<dbReference type="Pfam" id="PF07503">
    <property type="entry name" value="zf-HYPF"/>
    <property type="match status" value="2"/>
</dbReference>